<feature type="compositionally biased region" description="Basic and acidic residues" evidence="1">
    <location>
        <begin position="192"/>
        <end position="399"/>
    </location>
</feature>
<feature type="region of interest" description="Disordered" evidence="1">
    <location>
        <begin position="1881"/>
        <end position="1945"/>
    </location>
</feature>
<dbReference type="Proteomes" id="UP000724874">
    <property type="component" value="Unassembled WGS sequence"/>
</dbReference>
<feature type="region of interest" description="Disordered" evidence="1">
    <location>
        <begin position="2124"/>
        <end position="2217"/>
    </location>
</feature>
<feature type="region of interest" description="Disordered" evidence="1">
    <location>
        <begin position="842"/>
        <end position="948"/>
    </location>
</feature>
<feature type="compositionally biased region" description="Low complexity" evidence="1">
    <location>
        <begin position="1800"/>
        <end position="1809"/>
    </location>
</feature>
<feature type="compositionally biased region" description="Polar residues" evidence="1">
    <location>
        <begin position="1107"/>
        <end position="1117"/>
    </location>
</feature>
<feature type="region of interest" description="Disordered" evidence="1">
    <location>
        <begin position="1477"/>
        <end position="1499"/>
    </location>
</feature>
<feature type="region of interest" description="Disordered" evidence="1">
    <location>
        <begin position="624"/>
        <end position="724"/>
    </location>
</feature>
<feature type="region of interest" description="Disordered" evidence="1">
    <location>
        <begin position="1085"/>
        <end position="1117"/>
    </location>
</feature>
<sequence length="2217" mass="246353">MKSFFSRLHDTQTGHSKSASRDTYKFWIPNADPDRDSPKPNRAHDNVAPIQTSRQHTEKRSSSRAAKHPPSIPVTSYDKPIPSSNTAPTIPASQHSTYAPTSHAVPSTYVQPLPKATPTKYHDYNDDKPQPLPPPITRPSYSTRTRTQHQIPTKIAPLASSSQIEPTSAQHEVWLPTHLPPTSKQAEGPSKFLERTDPLEKYRPYNEEKDRPQEHNRRDRERTKEKERDRRRERVGERERTRQPAKEQDQERERTRTRDKDRERELAKDAEREQERLKEREYRERERERETERQREKEREREHEKERAREKEREQREREREQREREREHNEKERDREHEQRDRDRERERYRDREREKERAARYYERERRDRDQEREREKYRTRERDHDRNKDRGKESDMTKGSPNTKTKDSIPEDGPATRDDSNRVAQQERTRTEVQNTRDPYRSKRRDGGHKYRAEATDGEQELRRTKPRTSERDRQKEYHQGWVSDNFTGHDRKTSRQIINREPIQIDEGDSSDNSVQVRVGSRIRQKHARPNGDEALLKDRLPVPLNPAPMLGALNQTQPKLSQVVPDMQPPISATLFQMPVYLPPKDLRVTDRPGQFLANEPPANDTPVPMRREINRLKLSSRQDDSQAELPESFSKAVDSTSTPPRGSTSAVPQYISTSQSTGSQPLRSGIGYTQSSVSSNQKIAQQPSTAPRLMGNVSSEPSKDAEQAQVRPEWKEQQSVSIEFTPKVDPILSTSAKDVVQNSPLNPAFSLGLQSIGPSKQPQLTPSSHTFFKIDSSSQRFDHSPKSRQNVNVTAVPTAMDHSSKHIPDEDGTTSSLPLPSSVPIANRYPNFVRRESSALPPPLTPTIYPDQPPGRLPDDARSVSRTQHAVPLAESQTNKSTQAPVSSQAYDGPYIQRLPASSRQKDSPRQSEPTYIREPVPMLSPRPSHENRMNMPGNTPTTRIQESSVVLVRDPFENSVPNSGLQPSASFSKRGDMYYADIQSNVPGANIQGKGAISTPFSAAEDSKSPPQREISTSNVNILSQNLQTSKLIQPAIEGALREISVAAPSINPAPPSSSPSLRVAPLHSQLRVQDVTTTDVTSLSNVPPPVDLTVKPESTRPQGFTRPITTTLPDVRQAPVVLQPIIGGRLAELPMLKSGSNSTEHLLQFRLPSSATQLKNPEADIEERAGLSASRPLTTNGPKVTTSNASHNLAVDSNSISGRHTPLGIQSSNSGQPGHIAGDPFRRYPDTLPNTAVLKNHSFPPIENLPSVAYTTSQIALSDQRQENGTQTLQQENLVDASLLLGGLSLPPSTKHQKESPKNRAHIIHATSSLSKEIPSLHVPVPPSKEESLRAVQSEMLPLQSALSVTNNAAYGSSKGSKQNSPQMQGGSDPTISPKATSTLNVETSIAPLTGRPTSKREIFGAQIDNQASHVLPTVQTHEEHHEIPISIGNGESALQSKIFQTYSSDPPRYERTAVSIGLSTKILTPKPIDGPSQQSSLRRMPSKSGDAITSITQGHVEKIKQDPSSQAGKPGESHHSNNKGILNEDEEDRVGDKATGYGQSIVRDTSLLPSTQDQRYGAAGIPSEMETPSLGFFNADFTSALSASTQKKMVEERTPLKLNIDMRPNVEWSQSSSRGGIGPKTEGETSQGWHAILGRKEPTADEKRNEPLQSSKFLGPLPSRDYETINSFNTQSVPPYKISHPVLAEILSSPPPTRPVPISSNTNMDSSRPFASSGGKVEQSKASISASTGQQVNTGTTRDMASQKYSQPRHVSDVGQAPLQDHDYKTTTLRTPNAQPRTVPQTRDTHTSVPVTTTFTPNRVPSSSTQPFAAAHMSLLKQDDLPAATSSPRPDNAKIGTYTTQTSLNQDKKTIAPFTSTSSALKEGRWITSEGHPSHKNASQDTRVPVSSQNPAPSQPNRHQHSASLPTSLPLTSMVNPPQKDEPSRTRSPVYPQLHYTPFQTNLVRVNPTAERTTVTLPKAPSEETILMTPSSLANSTPLKPTISRQSAVPSVSSQMAKKGSIFNVFRKAPPQPSTQTTPQYEIWHPNIATKTPDSSPGNTKSTNGNPGLQATPPTPPKLQTADEFSIPVRIHGGEQKTSSSSRVFTPFRYLTSRRNHAVSVASMEAQDGTATNTVVGSPTASMHSQGAIIPPPARDPKLATEEWRNKEEADAEVRNKNKLRRQRPGVVFDVDEDLPEDSQKRPRRRGTRYKRTGKEAEQPPNQT</sequence>
<feature type="region of interest" description="Disordered" evidence="1">
    <location>
        <begin position="1362"/>
        <end position="1392"/>
    </location>
</feature>
<reference evidence="2" key="1">
    <citation type="submission" date="2020-11" db="EMBL/GenBank/DDBJ databases">
        <authorList>
            <consortium name="DOE Joint Genome Institute"/>
            <person name="Ahrendt S."/>
            <person name="Riley R."/>
            <person name="Andreopoulos W."/>
            <person name="LaButti K."/>
            <person name="Pangilinan J."/>
            <person name="Ruiz-duenas F.J."/>
            <person name="Barrasa J.M."/>
            <person name="Sanchez-Garcia M."/>
            <person name="Camarero S."/>
            <person name="Miyauchi S."/>
            <person name="Serrano A."/>
            <person name="Linde D."/>
            <person name="Babiker R."/>
            <person name="Drula E."/>
            <person name="Ayuso-Fernandez I."/>
            <person name="Pacheco R."/>
            <person name="Padilla G."/>
            <person name="Ferreira P."/>
            <person name="Barriuso J."/>
            <person name="Kellner H."/>
            <person name="Castanera R."/>
            <person name="Alfaro M."/>
            <person name="Ramirez L."/>
            <person name="Pisabarro A.G."/>
            <person name="Kuo A."/>
            <person name="Tritt A."/>
            <person name="Lipzen A."/>
            <person name="He G."/>
            <person name="Yan M."/>
            <person name="Ng V."/>
            <person name="Cullen D."/>
            <person name="Martin F."/>
            <person name="Rosso M.-N."/>
            <person name="Henrissat B."/>
            <person name="Hibbett D."/>
            <person name="Martinez A.T."/>
            <person name="Grigoriev I.V."/>
        </authorList>
    </citation>
    <scope>NUCLEOTIDE SEQUENCE</scope>
    <source>
        <strain evidence="2">AH 44721</strain>
    </source>
</reference>
<keyword evidence="3" id="KW-1185">Reference proteome</keyword>
<proteinExistence type="predicted"/>
<dbReference type="InterPro" id="IPR039190">
    <property type="entry name" value="TTC14"/>
</dbReference>
<feature type="compositionally biased region" description="Polar residues" evidence="1">
    <location>
        <begin position="139"/>
        <end position="151"/>
    </location>
</feature>
<organism evidence="2 3">
    <name type="scientific">Gymnopilus junonius</name>
    <name type="common">Spectacular rustgill mushroom</name>
    <name type="synonym">Gymnopilus spectabilis subsp. junonius</name>
    <dbReference type="NCBI Taxonomy" id="109634"/>
    <lineage>
        <taxon>Eukaryota</taxon>
        <taxon>Fungi</taxon>
        <taxon>Dikarya</taxon>
        <taxon>Basidiomycota</taxon>
        <taxon>Agaricomycotina</taxon>
        <taxon>Agaricomycetes</taxon>
        <taxon>Agaricomycetidae</taxon>
        <taxon>Agaricales</taxon>
        <taxon>Agaricineae</taxon>
        <taxon>Hymenogastraceae</taxon>
        <taxon>Gymnopilus</taxon>
    </lineage>
</organism>
<feature type="compositionally biased region" description="Low complexity" evidence="1">
    <location>
        <begin position="1917"/>
        <end position="1926"/>
    </location>
</feature>
<feature type="compositionally biased region" description="Basic and acidic residues" evidence="1">
    <location>
        <begin position="407"/>
        <end position="434"/>
    </location>
</feature>
<feature type="compositionally biased region" description="Basic and acidic residues" evidence="1">
    <location>
        <begin position="1647"/>
        <end position="1659"/>
    </location>
</feature>
<feature type="region of interest" description="Disordered" evidence="1">
    <location>
        <begin position="1176"/>
        <end position="1241"/>
    </location>
</feature>
<evidence type="ECO:0000256" key="1">
    <source>
        <dbReference type="SAM" id="MobiDB-lite"/>
    </source>
</evidence>
<feature type="compositionally biased region" description="Polar residues" evidence="1">
    <location>
        <begin position="1779"/>
        <end position="1794"/>
    </location>
</feature>
<feature type="compositionally biased region" description="Polar residues" evidence="1">
    <location>
        <begin position="881"/>
        <end position="896"/>
    </location>
</feature>
<feature type="compositionally biased region" description="Polar residues" evidence="1">
    <location>
        <begin position="82"/>
        <end position="110"/>
    </location>
</feature>
<feature type="compositionally biased region" description="Polar residues" evidence="1">
    <location>
        <begin position="2124"/>
        <end position="2138"/>
    </location>
</feature>
<feature type="region of interest" description="Disordered" evidence="1">
    <location>
        <begin position="2020"/>
        <end position="2074"/>
    </location>
</feature>
<feature type="compositionally biased region" description="Basic and acidic residues" evidence="1">
    <location>
        <begin position="32"/>
        <end position="45"/>
    </location>
</feature>
<feature type="region of interest" description="Disordered" evidence="1">
    <location>
        <begin position="596"/>
        <end position="615"/>
    </location>
</feature>
<dbReference type="EMBL" id="JADNYJ010000038">
    <property type="protein sequence ID" value="KAF8902065.1"/>
    <property type="molecule type" value="Genomic_DNA"/>
</dbReference>
<feature type="compositionally biased region" description="Basic and acidic residues" evidence="1">
    <location>
        <begin position="451"/>
        <end position="482"/>
    </location>
</feature>
<name>A0A9P5TP26_GYMJU</name>
<feature type="compositionally biased region" description="Basic and acidic residues" evidence="1">
    <location>
        <begin position="2148"/>
        <end position="2169"/>
    </location>
</feature>
<feature type="compositionally biased region" description="Basic and acidic residues" evidence="1">
    <location>
        <begin position="120"/>
        <end position="129"/>
    </location>
</feature>
<accession>A0A9P5TP26</accession>
<feature type="compositionally biased region" description="Basic and acidic residues" evidence="1">
    <location>
        <begin position="707"/>
        <end position="722"/>
    </location>
</feature>
<feature type="compositionally biased region" description="Polar residues" evidence="1">
    <location>
        <begin position="1183"/>
        <end position="1224"/>
    </location>
</feature>
<evidence type="ECO:0000313" key="3">
    <source>
        <dbReference type="Proteomes" id="UP000724874"/>
    </source>
</evidence>
<feature type="compositionally biased region" description="Polar residues" evidence="1">
    <location>
        <begin position="159"/>
        <end position="170"/>
    </location>
</feature>
<feature type="compositionally biased region" description="Low complexity" evidence="1">
    <location>
        <begin position="819"/>
        <end position="828"/>
    </location>
</feature>
<dbReference type="PANTHER" id="PTHR23184:SF10">
    <property type="entry name" value="ARGININE RICH PROTEIN (AFU_ORTHOLOGUE AFUA_1G12120)-RELATED"/>
    <property type="match status" value="1"/>
</dbReference>
<feature type="compositionally biased region" description="Polar residues" evidence="1">
    <location>
        <begin position="2042"/>
        <end position="2062"/>
    </location>
</feature>
<dbReference type="PANTHER" id="PTHR23184">
    <property type="entry name" value="TETRATRICOPEPTIDE REPEAT PROTEIN 14"/>
    <property type="match status" value="1"/>
</dbReference>
<feature type="region of interest" description="Disordered" evidence="1">
    <location>
        <begin position="1"/>
        <end position="539"/>
    </location>
</feature>
<feature type="compositionally biased region" description="Polar residues" evidence="1">
    <location>
        <begin position="643"/>
        <end position="695"/>
    </location>
</feature>
<feature type="compositionally biased region" description="Polar residues" evidence="1">
    <location>
        <begin position="1733"/>
        <end position="1759"/>
    </location>
</feature>
<dbReference type="OrthoDB" id="3058872at2759"/>
<evidence type="ECO:0000313" key="2">
    <source>
        <dbReference type="EMBL" id="KAF8902065.1"/>
    </source>
</evidence>
<comment type="caution">
    <text evidence="2">The sequence shown here is derived from an EMBL/GenBank/DDBJ whole genome shotgun (WGS) entry which is preliminary data.</text>
</comment>
<feature type="region of interest" description="Disordered" evidence="1">
    <location>
        <begin position="1618"/>
        <end position="1672"/>
    </location>
</feature>
<feature type="compositionally biased region" description="Polar residues" evidence="1">
    <location>
        <begin position="1711"/>
        <end position="1723"/>
    </location>
</feature>
<feature type="compositionally biased region" description="Basic residues" evidence="1">
    <location>
        <begin position="2195"/>
        <end position="2205"/>
    </location>
</feature>
<feature type="region of interest" description="Disordered" evidence="1">
    <location>
        <begin position="805"/>
        <end position="830"/>
    </location>
</feature>
<feature type="region of interest" description="Disordered" evidence="1">
    <location>
        <begin position="1834"/>
        <end position="1854"/>
    </location>
</feature>
<gene>
    <name evidence="2" type="ORF">CPB84DRAFT_1846482</name>
</gene>
<feature type="region of interest" description="Disordered" evidence="1">
    <location>
        <begin position="1700"/>
        <end position="1818"/>
    </location>
</feature>
<protein>
    <submittedName>
        <fullName evidence="2">Uncharacterized protein</fullName>
    </submittedName>
</protein>
<feature type="compositionally biased region" description="Polar residues" evidence="1">
    <location>
        <begin position="1889"/>
        <end position="1910"/>
    </location>
</feature>
<feature type="compositionally biased region" description="Pro residues" evidence="1">
    <location>
        <begin position="846"/>
        <end position="862"/>
    </location>
</feature>
<feature type="region of interest" description="Disordered" evidence="1">
    <location>
        <begin position="1512"/>
        <end position="1545"/>
    </location>
</feature>